<keyword evidence="11" id="KW-0418">Kinase</keyword>
<dbReference type="CDD" id="cd00082">
    <property type="entry name" value="HisKA"/>
    <property type="match status" value="1"/>
</dbReference>
<dbReference type="Pfam" id="PF01339">
    <property type="entry name" value="CheB_methylest"/>
    <property type="match status" value="1"/>
</dbReference>
<evidence type="ECO:0000256" key="1">
    <source>
        <dbReference type="ARBA" id="ARBA00000085"/>
    </source>
</evidence>
<dbReference type="InterPro" id="IPR003661">
    <property type="entry name" value="HisK_dim/P_dom"/>
</dbReference>
<keyword evidence="6" id="KW-0175">Coiled coil</keyword>
<evidence type="ECO:0000256" key="3">
    <source>
        <dbReference type="ARBA" id="ARBA00022500"/>
    </source>
</evidence>
<evidence type="ECO:0000256" key="4">
    <source>
        <dbReference type="PROSITE-ProRule" id="PRU00050"/>
    </source>
</evidence>
<dbReference type="Gene3D" id="1.10.287.130">
    <property type="match status" value="1"/>
</dbReference>
<keyword evidence="3 4" id="KW-0145">Chemotaxis</keyword>
<dbReference type="EMBL" id="VFPT01000004">
    <property type="protein sequence ID" value="TQM89879.1"/>
    <property type="molecule type" value="Genomic_DNA"/>
</dbReference>
<reference evidence="11 12" key="1">
    <citation type="submission" date="2019-06" db="EMBL/GenBank/DDBJ databases">
        <title>Genomic Encyclopedia of Archaeal and Bacterial Type Strains, Phase II (KMG-II): from individual species to whole genera.</title>
        <authorList>
            <person name="Goeker M."/>
        </authorList>
    </citation>
    <scope>NUCLEOTIDE SEQUENCE [LARGE SCALE GENOMIC DNA]</scope>
    <source>
        <strain evidence="11 12">DSM 18423</strain>
    </source>
</reference>
<dbReference type="CDD" id="cd17546">
    <property type="entry name" value="REC_hyHK_CKI1_RcsC-like"/>
    <property type="match status" value="1"/>
</dbReference>
<dbReference type="Pfam" id="PF02518">
    <property type="entry name" value="HATPase_c"/>
    <property type="match status" value="1"/>
</dbReference>
<dbReference type="CDD" id="cd16922">
    <property type="entry name" value="HATPase_EvgS-ArcB-TorS-like"/>
    <property type="match status" value="1"/>
</dbReference>
<dbReference type="Gene3D" id="1.20.120.160">
    <property type="entry name" value="HPT domain"/>
    <property type="match status" value="1"/>
</dbReference>
<proteinExistence type="predicted"/>
<dbReference type="SUPFAM" id="SSF52738">
    <property type="entry name" value="Methylesterase CheB, C-terminal domain"/>
    <property type="match status" value="1"/>
</dbReference>
<dbReference type="GO" id="GO:0005737">
    <property type="term" value="C:cytoplasm"/>
    <property type="evidence" value="ECO:0007669"/>
    <property type="project" value="InterPro"/>
</dbReference>
<dbReference type="SMART" id="SM00448">
    <property type="entry name" value="REC"/>
    <property type="match status" value="1"/>
</dbReference>
<dbReference type="InterPro" id="IPR000780">
    <property type="entry name" value="CheR_MeTrfase"/>
</dbReference>
<keyword evidence="5" id="KW-0597">Phosphoprotein</keyword>
<feature type="domain" description="CheR-type methyltransferase" evidence="10">
    <location>
        <begin position="218"/>
        <end position="456"/>
    </location>
</feature>
<gene>
    <name evidence="11" type="ORF">BD293_4188</name>
</gene>
<comment type="catalytic activity">
    <reaction evidence="1">
        <text>ATP + protein L-histidine = ADP + protein N-phospho-L-histidine.</text>
        <dbReference type="EC" id="2.7.13.3"/>
    </reaction>
</comment>
<name>A0A543K478_9RHOB</name>
<dbReference type="Gene3D" id="3.40.50.180">
    <property type="entry name" value="Methylesterase CheB, C-terminal domain"/>
    <property type="match status" value="1"/>
</dbReference>
<evidence type="ECO:0000256" key="6">
    <source>
        <dbReference type="SAM" id="Coils"/>
    </source>
</evidence>
<protein>
    <recommendedName>
        <fullName evidence="2">histidine kinase</fullName>
        <ecNumber evidence="2">2.7.13.3</ecNumber>
    </recommendedName>
</protein>
<keyword evidence="12" id="KW-1185">Reference proteome</keyword>
<dbReference type="GO" id="GO:0000155">
    <property type="term" value="F:phosphorelay sensor kinase activity"/>
    <property type="evidence" value="ECO:0007669"/>
    <property type="project" value="InterPro"/>
</dbReference>
<dbReference type="Pfam" id="PF00072">
    <property type="entry name" value="Response_reg"/>
    <property type="match status" value="1"/>
</dbReference>
<accession>A0A543K478</accession>
<feature type="active site" evidence="4">
    <location>
        <position position="14"/>
    </location>
</feature>
<feature type="domain" description="CheB-type methylesterase" evidence="9">
    <location>
        <begin position="2"/>
        <end position="193"/>
    </location>
</feature>
<evidence type="ECO:0000259" key="10">
    <source>
        <dbReference type="PROSITE" id="PS50123"/>
    </source>
</evidence>
<dbReference type="SUPFAM" id="SSF53335">
    <property type="entry name" value="S-adenosyl-L-methionine-dependent methyltransferases"/>
    <property type="match status" value="1"/>
</dbReference>
<dbReference type="InterPro" id="IPR022641">
    <property type="entry name" value="CheR_N"/>
</dbReference>
<evidence type="ECO:0000256" key="2">
    <source>
        <dbReference type="ARBA" id="ARBA00012438"/>
    </source>
</evidence>
<dbReference type="InterPro" id="IPR003594">
    <property type="entry name" value="HATPase_dom"/>
</dbReference>
<dbReference type="Gene3D" id="3.40.50.150">
    <property type="entry name" value="Vaccinia Virus protein VP39"/>
    <property type="match status" value="1"/>
</dbReference>
<dbReference type="GO" id="GO:0008984">
    <property type="term" value="F:protein-glutamate methylesterase activity"/>
    <property type="evidence" value="ECO:0007669"/>
    <property type="project" value="InterPro"/>
</dbReference>
<organism evidence="11 12">
    <name type="scientific">Roseinatronobacter monicus</name>
    <dbReference type="NCBI Taxonomy" id="393481"/>
    <lineage>
        <taxon>Bacteria</taxon>
        <taxon>Pseudomonadati</taxon>
        <taxon>Pseudomonadota</taxon>
        <taxon>Alphaproteobacteria</taxon>
        <taxon>Rhodobacterales</taxon>
        <taxon>Paracoccaceae</taxon>
        <taxon>Roseinatronobacter</taxon>
    </lineage>
</organism>
<dbReference type="GO" id="GO:0000156">
    <property type="term" value="F:phosphorelay response regulator activity"/>
    <property type="evidence" value="ECO:0007669"/>
    <property type="project" value="InterPro"/>
</dbReference>
<dbReference type="InterPro" id="IPR022642">
    <property type="entry name" value="CheR_C"/>
</dbReference>
<comment type="caution">
    <text evidence="11">The sequence shown here is derived from an EMBL/GenBank/DDBJ whole genome shotgun (WGS) entry which is preliminary data.</text>
</comment>
<feature type="domain" description="Response regulatory" evidence="8">
    <location>
        <begin position="1115"/>
        <end position="1232"/>
    </location>
</feature>
<evidence type="ECO:0000259" key="7">
    <source>
        <dbReference type="PROSITE" id="PS50109"/>
    </source>
</evidence>
<dbReference type="InterPro" id="IPR036890">
    <property type="entry name" value="HATPase_C_sf"/>
</dbReference>
<feature type="coiled-coil region" evidence="6">
    <location>
        <begin position="652"/>
        <end position="732"/>
    </location>
</feature>
<dbReference type="SUPFAM" id="SSF55874">
    <property type="entry name" value="ATPase domain of HSP90 chaperone/DNA topoisomerase II/histidine kinase"/>
    <property type="match status" value="1"/>
</dbReference>
<keyword evidence="4" id="KW-0378">Hydrolase</keyword>
<dbReference type="PANTHER" id="PTHR24422:SF27">
    <property type="entry name" value="PROTEIN-GLUTAMATE O-METHYLTRANSFERASE"/>
    <property type="match status" value="1"/>
</dbReference>
<dbReference type="Pfam" id="PF00512">
    <property type="entry name" value="HisKA"/>
    <property type="match status" value="1"/>
</dbReference>
<dbReference type="Pfam" id="PF01739">
    <property type="entry name" value="CheR"/>
    <property type="match status" value="1"/>
</dbReference>
<dbReference type="InterPro" id="IPR036641">
    <property type="entry name" value="HPT_dom_sf"/>
</dbReference>
<dbReference type="SMART" id="SM00388">
    <property type="entry name" value="HisKA"/>
    <property type="match status" value="1"/>
</dbReference>
<dbReference type="PROSITE" id="PS50109">
    <property type="entry name" value="HIS_KIN"/>
    <property type="match status" value="1"/>
</dbReference>
<feature type="domain" description="Histidine kinase" evidence="7">
    <location>
        <begin position="873"/>
        <end position="1092"/>
    </location>
</feature>
<dbReference type="SUPFAM" id="SSF47757">
    <property type="entry name" value="Chemotaxis receptor methyltransferase CheR, N-terminal domain"/>
    <property type="match status" value="1"/>
</dbReference>
<dbReference type="InterPro" id="IPR001789">
    <property type="entry name" value="Sig_transdc_resp-reg_receiver"/>
</dbReference>
<sequence>MTQHSTLVVGLGASAGGIHALKAFFSQIQDKPDMAFVVVTHLSPDRESLLHEVLSNFTTLRVEVIKDGDPVQAGVVHVMPANVSLSIKDGCLRFLEVAPAQRERKPIDVFFSALGTDQEERAVGIVLSGGDGDGTLGVQAIKEHGGVTFAQVTNGSGLDHPEMPKSAIASGWVDFALPAKEMPGKLLELQHAASMLGAGIRRGELDIPEAAERRLQGEISKLLREHSGRDFAGYKKRTFFRRVARRMQVTLIPNIEAYLERLREDPAEVLALFKDLMISVTDFFRDKSAFDALSKNVMPLLLAKLNADDSVRVWVPGCATGQEAYSLAILIREHMQGMTSYPKVLVFATDIDEPALTVARSARYPDTMLKTVSKERKARFFRKDGSSHVLVPEIRDMCIFSAHSLTTDPPFSQMDLVSCRNLLIYLGSELQKRVIPTFHYALKPGGFLFLGSSESLSQHENLFTAIDKKNRIYQSLDLGNRRPRIPIPLEELCKTQLRFEQHTLPQRMTNYRVQQRAERQIIDRHSPAHVVVRSGGDIVFFSARTRGYFDTPRGAPSRQLFDIVRRELRQDLRLAFREAQETGKRATRQTVLSDEDTAVNVAMTVEPLNNGEGEKAMFLIVFRPLAEMQSQKDTASQTNDVQADADASESALRELHERLHATIEEYETALEELNASSEELASVCEEAQSSNEELQASKEEMQSLNEELSTVNAELNDKVDELSRANTDLRNLYDATGICSVFLDGDMMIRNFTPAAATFFKLRQSDIGRPLTELASTIKYPVLQQDVHQVFNSGDAIEHRLPPNGYPGHHLVRSVPYFDQGVITGVVVTFIDITSIVEGEDERAVLVVEAAKNETRLAEVSAADARKARLMAALAHDLRIPLIAILGTLDLFREDTGQETRGIMLHRLKGEGHGMLTLIDDVLEVARLGAGEVRLRPELFAPIQLLTQVADLVRVSADRRGTRVEVQSDPMPMLLADVTSLRRILLNFATNAVKATRNGCVQLSGAVSAANPTGVTVILSVSDNGCGIAPEDIPLLFRDFGMLDRQETIADGSTGLGLAICRRLATAMGGEVGVESTPGKGSRFWLNVTLPEADTKETISDHERDDPAAALSGLKVLVAEDHETIRQLTCANLARFGMLCIEAADGEAAVALAESKEFDMILMDLQMPKSDGAAAAARIRRSGGPSARAWIFGLTAHQPPEIAVMLSDLSLNACLSKPLDVQQLAALTQSDALPGPASRLSENFSRNSLAQLHALDGGELLSRALKNLSVEIEATRTELAVLISKGDAVAAGRLVHKLVGFSDMLGAVVLSAGLRKFEDIIQAGDLDAMKEGLKPLDDAMSAYSGVMRPAIPI</sequence>
<dbReference type="PANTHER" id="PTHR24422">
    <property type="entry name" value="CHEMOTAXIS PROTEIN METHYLTRANSFERASE"/>
    <property type="match status" value="1"/>
</dbReference>
<dbReference type="PROSITE" id="PS50122">
    <property type="entry name" value="CHEB"/>
    <property type="match status" value="1"/>
</dbReference>
<dbReference type="SUPFAM" id="SSF47226">
    <property type="entry name" value="Histidine-containing phosphotransfer domain, HPT domain"/>
    <property type="match status" value="1"/>
</dbReference>
<dbReference type="Gene3D" id="3.30.450.20">
    <property type="entry name" value="PAS domain"/>
    <property type="match status" value="1"/>
</dbReference>
<dbReference type="Pfam" id="PF03705">
    <property type="entry name" value="CheR_N"/>
    <property type="match status" value="1"/>
</dbReference>
<dbReference type="InterPro" id="IPR005467">
    <property type="entry name" value="His_kinase_dom"/>
</dbReference>
<dbReference type="SUPFAM" id="SSF55785">
    <property type="entry name" value="PYP-like sensor domain (PAS domain)"/>
    <property type="match status" value="1"/>
</dbReference>
<dbReference type="PROSITE" id="PS50110">
    <property type="entry name" value="RESPONSE_REGULATORY"/>
    <property type="match status" value="1"/>
</dbReference>
<dbReference type="InterPro" id="IPR011006">
    <property type="entry name" value="CheY-like_superfamily"/>
</dbReference>
<evidence type="ECO:0000256" key="5">
    <source>
        <dbReference type="PROSITE-ProRule" id="PRU00169"/>
    </source>
</evidence>
<dbReference type="Pfam" id="PF13596">
    <property type="entry name" value="PAS_10"/>
    <property type="match status" value="1"/>
</dbReference>
<dbReference type="InterPro" id="IPR035909">
    <property type="entry name" value="CheB_C"/>
</dbReference>
<keyword evidence="11" id="KW-0808">Transferase</keyword>
<dbReference type="SUPFAM" id="SSF52172">
    <property type="entry name" value="CheY-like"/>
    <property type="match status" value="1"/>
</dbReference>
<dbReference type="GO" id="GO:0008757">
    <property type="term" value="F:S-adenosylmethionine-dependent methyltransferase activity"/>
    <property type="evidence" value="ECO:0007669"/>
    <property type="project" value="InterPro"/>
</dbReference>
<dbReference type="SUPFAM" id="SSF47384">
    <property type="entry name" value="Homodimeric domain of signal transducing histidine kinase"/>
    <property type="match status" value="1"/>
</dbReference>
<feature type="modified residue" description="4-aspartylphosphate" evidence="5">
    <location>
        <position position="1164"/>
    </location>
</feature>
<dbReference type="SMART" id="SM00387">
    <property type="entry name" value="HATPase_c"/>
    <property type="match status" value="1"/>
</dbReference>
<evidence type="ECO:0000313" key="11">
    <source>
        <dbReference type="EMBL" id="TQM89879.1"/>
    </source>
</evidence>
<dbReference type="PRINTS" id="PR00996">
    <property type="entry name" value="CHERMTFRASE"/>
</dbReference>
<feature type="active site" evidence="4">
    <location>
        <position position="133"/>
    </location>
</feature>
<dbReference type="CDD" id="cd16434">
    <property type="entry name" value="CheB-CheR_fusion"/>
    <property type="match status" value="1"/>
</dbReference>
<dbReference type="CDD" id="cd02440">
    <property type="entry name" value="AdoMet_MTases"/>
    <property type="match status" value="1"/>
</dbReference>
<evidence type="ECO:0000313" key="12">
    <source>
        <dbReference type="Proteomes" id="UP000320582"/>
    </source>
</evidence>
<dbReference type="GO" id="GO:0006935">
    <property type="term" value="P:chemotaxis"/>
    <property type="evidence" value="ECO:0007669"/>
    <property type="project" value="UniProtKB-UniRule"/>
</dbReference>
<dbReference type="Gene3D" id="3.40.50.2300">
    <property type="match status" value="1"/>
</dbReference>
<evidence type="ECO:0000259" key="9">
    <source>
        <dbReference type="PROSITE" id="PS50122"/>
    </source>
</evidence>
<dbReference type="InterPro" id="IPR050903">
    <property type="entry name" value="Bact_Chemotaxis_MeTrfase"/>
</dbReference>
<dbReference type="InterPro" id="IPR000673">
    <property type="entry name" value="Sig_transdc_resp-reg_Me-estase"/>
</dbReference>
<feature type="active site" evidence="4">
    <location>
        <position position="41"/>
    </location>
</feature>
<dbReference type="InterPro" id="IPR036097">
    <property type="entry name" value="HisK_dim/P_sf"/>
</dbReference>
<dbReference type="Proteomes" id="UP000320582">
    <property type="component" value="Unassembled WGS sequence"/>
</dbReference>
<evidence type="ECO:0000259" key="8">
    <source>
        <dbReference type="PROSITE" id="PS50110"/>
    </source>
</evidence>
<dbReference type="EC" id="2.7.13.3" evidence="2"/>
<dbReference type="InterPro" id="IPR029063">
    <property type="entry name" value="SAM-dependent_MTases_sf"/>
</dbReference>
<dbReference type="SMART" id="SM00138">
    <property type="entry name" value="MeTrc"/>
    <property type="match status" value="1"/>
</dbReference>
<dbReference type="RefSeq" id="WP_170207256.1">
    <property type="nucleotide sequence ID" value="NZ_VFPT01000004.1"/>
</dbReference>
<dbReference type="Gene3D" id="3.30.565.10">
    <property type="entry name" value="Histidine kinase-like ATPase, C-terminal domain"/>
    <property type="match status" value="1"/>
</dbReference>
<dbReference type="PROSITE" id="PS50123">
    <property type="entry name" value="CHER"/>
    <property type="match status" value="1"/>
</dbReference>
<dbReference type="InterPro" id="IPR035965">
    <property type="entry name" value="PAS-like_dom_sf"/>
</dbReference>